<evidence type="ECO:0000256" key="9">
    <source>
        <dbReference type="PIRSR" id="PIRSR601019-1"/>
    </source>
</evidence>
<feature type="binding site" evidence="10">
    <location>
        <position position="26"/>
    </location>
    <ligand>
        <name>Mg(2+)</name>
        <dbReference type="ChEBI" id="CHEBI:18420"/>
    </ligand>
</feature>
<feature type="binding site" evidence="9">
    <location>
        <begin position="175"/>
        <end position="179"/>
    </location>
    <ligand>
        <name>GTP</name>
        <dbReference type="ChEBI" id="CHEBI:37565"/>
    </ligand>
</feature>
<dbReference type="GO" id="GO:0003924">
    <property type="term" value="F:GTPase activity"/>
    <property type="evidence" value="ECO:0007669"/>
    <property type="project" value="InterPro"/>
</dbReference>
<keyword evidence="3 9" id="KW-0547">Nucleotide-binding</keyword>
<keyword evidence="4 10" id="KW-0460">Magnesium</keyword>
<evidence type="ECO:0000256" key="4">
    <source>
        <dbReference type="ARBA" id="ARBA00022842"/>
    </source>
</evidence>
<evidence type="ECO:0000256" key="6">
    <source>
        <dbReference type="ARBA" id="ARBA00023139"/>
    </source>
</evidence>
<evidence type="ECO:0000256" key="2">
    <source>
        <dbReference type="ARBA" id="ARBA00022723"/>
    </source>
</evidence>
<feature type="binding site" evidence="9">
    <location>
        <begin position="22"/>
        <end position="27"/>
    </location>
    <ligand>
        <name>GTP</name>
        <dbReference type="ChEBI" id="CHEBI:37565"/>
    </ligand>
</feature>
<evidence type="ECO:0000256" key="10">
    <source>
        <dbReference type="PIRSR" id="PIRSR601019-2"/>
    </source>
</evidence>
<feature type="binding site" evidence="9">
    <location>
        <begin position="242"/>
        <end position="245"/>
    </location>
    <ligand>
        <name>GTP</name>
        <dbReference type="ChEBI" id="CHEBI:37565"/>
    </ligand>
</feature>
<evidence type="ECO:0000256" key="3">
    <source>
        <dbReference type="ARBA" id="ARBA00022741"/>
    </source>
</evidence>
<evidence type="ECO:0000256" key="5">
    <source>
        <dbReference type="ARBA" id="ARBA00023134"/>
    </source>
</evidence>
<evidence type="ECO:0000256" key="1">
    <source>
        <dbReference type="ARBA" id="ARBA00022707"/>
    </source>
</evidence>
<dbReference type="GO" id="GO:0046872">
    <property type="term" value="F:metal ion binding"/>
    <property type="evidence" value="ECO:0007669"/>
    <property type="project" value="UniProtKB-KW"/>
</dbReference>
<dbReference type="Gene3D" id="1.10.400.10">
    <property type="entry name" value="GI Alpha 1, domain 2-like"/>
    <property type="match status" value="1"/>
</dbReference>
<dbReference type="FunFam" id="3.40.50.300:FF:003800">
    <property type="entry name" value="Guanine nucleotide-binding protein G(k) subunit alpha"/>
    <property type="match status" value="1"/>
</dbReference>
<dbReference type="GO" id="GO:0005737">
    <property type="term" value="C:cytoplasm"/>
    <property type="evidence" value="ECO:0007669"/>
    <property type="project" value="TreeGrafter"/>
</dbReference>
<dbReference type="GO" id="GO:0005525">
    <property type="term" value="F:GTP binding"/>
    <property type="evidence" value="ECO:0007669"/>
    <property type="project" value="UniProtKB-KW"/>
</dbReference>
<dbReference type="CDD" id="cd00066">
    <property type="entry name" value="G-alpha"/>
    <property type="match status" value="1"/>
</dbReference>
<feature type="binding site" evidence="9">
    <location>
        <begin position="150"/>
        <end position="156"/>
    </location>
    <ligand>
        <name>GTP</name>
        <dbReference type="ChEBI" id="CHEBI:37565"/>
    </ligand>
</feature>
<reference evidence="11" key="1">
    <citation type="submission" date="2021-01" db="EMBL/GenBank/DDBJ databases">
        <authorList>
            <person name="Corre E."/>
            <person name="Pelletier E."/>
            <person name="Niang G."/>
            <person name="Scheremetjew M."/>
            <person name="Finn R."/>
            <person name="Kale V."/>
            <person name="Holt S."/>
            <person name="Cochrane G."/>
            <person name="Meng A."/>
            <person name="Brown T."/>
            <person name="Cohen L."/>
        </authorList>
    </citation>
    <scope>NUCLEOTIDE SEQUENCE</scope>
    <source>
        <strain evidence="11">PLY182g</strain>
    </source>
</reference>
<evidence type="ECO:0000256" key="7">
    <source>
        <dbReference type="ARBA" id="ARBA00023224"/>
    </source>
</evidence>
<dbReference type="GO" id="GO:0007188">
    <property type="term" value="P:adenylate cyclase-modulating G protein-coupled receptor signaling pathway"/>
    <property type="evidence" value="ECO:0007669"/>
    <property type="project" value="TreeGrafter"/>
</dbReference>
<dbReference type="InterPro" id="IPR001019">
    <property type="entry name" value="Gprotein_alpha_su"/>
</dbReference>
<gene>
    <name evidence="11" type="ORF">CPEL01642_LOCUS21686</name>
</gene>
<dbReference type="Pfam" id="PF00503">
    <property type="entry name" value="G-alpha"/>
    <property type="match status" value="1"/>
</dbReference>
<dbReference type="PANTHER" id="PTHR10218">
    <property type="entry name" value="GTP-BINDING PROTEIN ALPHA SUBUNIT"/>
    <property type="match status" value="1"/>
</dbReference>
<dbReference type="InterPro" id="IPR027417">
    <property type="entry name" value="P-loop_NTPase"/>
</dbReference>
<dbReference type="SUPFAM" id="SSF52540">
    <property type="entry name" value="P-loop containing nucleoside triphosphate hydrolases"/>
    <property type="match status" value="1"/>
</dbReference>
<keyword evidence="7" id="KW-0807">Transducer</keyword>
<dbReference type="PROSITE" id="PS51882">
    <property type="entry name" value="G_ALPHA"/>
    <property type="match status" value="1"/>
</dbReference>
<proteinExistence type="predicted"/>
<evidence type="ECO:0000256" key="8">
    <source>
        <dbReference type="ARBA" id="ARBA00023288"/>
    </source>
</evidence>
<feature type="binding site" evidence="10">
    <location>
        <position position="156"/>
    </location>
    <ligand>
        <name>Mg(2+)</name>
        <dbReference type="ChEBI" id="CHEBI:18420"/>
    </ligand>
</feature>
<dbReference type="SMART" id="SM00275">
    <property type="entry name" value="G_alpha"/>
    <property type="match status" value="1"/>
</dbReference>
<keyword evidence="1" id="KW-0519">Myristate</keyword>
<keyword evidence="8" id="KW-0449">Lipoprotein</keyword>
<accession>A0A7S0Q5P6</accession>
<dbReference type="InterPro" id="IPR011025">
    <property type="entry name" value="GproteinA_insert"/>
</dbReference>
<feature type="binding site" evidence="9">
    <location>
        <position position="298"/>
    </location>
    <ligand>
        <name>GTP</name>
        <dbReference type="ChEBI" id="CHEBI:37565"/>
    </ligand>
</feature>
<dbReference type="Gene3D" id="3.40.50.300">
    <property type="entry name" value="P-loop containing nucleotide triphosphate hydrolases"/>
    <property type="match status" value="1"/>
</dbReference>
<dbReference type="GO" id="GO:0001664">
    <property type="term" value="F:G protein-coupled receptor binding"/>
    <property type="evidence" value="ECO:0007669"/>
    <property type="project" value="TreeGrafter"/>
</dbReference>
<organism evidence="11">
    <name type="scientific">Coccolithus braarudii</name>
    <dbReference type="NCBI Taxonomy" id="221442"/>
    <lineage>
        <taxon>Eukaryota</taxon>
        <taxon>Haptista</taxon>
        <taxon>Haptophyta</taxon>
        <taxon>Prymnesiophyceae</taxon>
        <taxon>Coccolithales</taxon>
        <taxon>Coccolithaceae</taxon>
        <taxon>Coccolithus</taxon>
    </lineage>
</organism>
<keyword evidence="2 10" id="KW-0479">Metal-binding</keyword>
<dbReference type="PRINTS" id="PR00318">
    <property type="entry name" value="GPROTEINA"/>
</dbReference>
<name>A0A7S0Q5P6_9EUKA</name>
<dbReference type="GO" id="GO:0031683">
    <property type="term" value="F:G-protein beta/gamma-subunit complex binding"/>
    <property type="evidence" value="ECO:0007669"/>
    <property type="project" value="InterPro"/>
</dbReference>
<dbReference type="AlphaFoldDB" id="A0A7S0Q5P6"/>
<dbReference type="EMBL" id="HBEY01045299">
    <property type="protein sequence ID" value="CAD8618305.1"/>
    <property type="molecule type" value="Transcribed_RNA"/>
</dbReference>
<sequence length="326" mass="36730">MGCAASKSEPAPRQLVLLGGGECGKTTIFKQIQLVYGEGFTNTGKGEEWLDPILNSPIRSMHQLLKAVKSKEITLPDGKEETAGRVLAFSKSDTLTPEIAADIASLWGESCISSLAETKETDLDDNATYFLDKVADLGVPAYKPTDEDILKVRDPTRSIETLDFRVGKAKFRVIDVGGQRMERPKWNLTGEITAVLFVCSLIEYDQVLREDLKQNRLKESLNLFDIACNRRYVDNPIILFLNKKDLFEKKVKKVDLNVCFPTYKGGLAYEPALEYIKYRFLACRKDKLKPIYILETTATNTQNMQFIFESMVDIVERQNLQASGFS</sequence>
<keyword evidence="6" id="KW-0564">Palmitate</keyword>
<keyword evidence="5 9" id="KW-0342">GTP-binding</keyword>
<evidence type="ECO:0000313" key="11">
    <source>
        <dbReference type="EMBL" id="CAD8618305.1"/>
    </source>
</evidence>
<dbReference type="GO" id="GO:0005834">
    <property type="term" value="C:heterotrimeric G-protein complex"/>
    <property type="evidence" value="ECO:0007669"/>
    <property type="project" value="TreeGrafter"/>
</dbReference>
<protein>
    <submittedName>
        <fullName evidence="11">Uncharacterized protein</fullName>
    </submittedName>
</protein>
<dbReference type="SUPFAM" id="SSF47895">
    <property type="entry name" value="Transducin (alpha subunit), insertion domain"/>
    <property type="match status" value="1"/>
</dbReference>
<dbReference type="PANTHER" id="PTHR10218:SF302">
    <property type="entry name" value="GUANINE NUCLEOTIDE-BINDING PROTEIN ALPHA-5 SUBUNIT"/>
    <property type="match status" value="1"/>
</dbReference>